<accession>A0A5C6RZ79</accession>
<dbReference type="RefSeq" id="WP_147098646.1">
    <property type="nucleotide sequence ID" value="NZ_VOOS01000001.1"/>
</dbReference>
<dbReference type="AlphaFoldDB" id="A0A5C6RZ79"/>
<protein>
    <submittedName>
        <fullName evidence="1">Uncharacterized protein</fullName>
    </submittedName>
</protein>
<gene>
    <name evidence="1" type="ORF">FRY74_03510</name>
</gene>
<dbReference type="EMBL" id="VOOS01000001">
    <property type="protein sequence ID" value="TXB67265.1"/>
    <property type="molecule type" value="Genomic_DNA"/>
</dbReference>
<sequence>MNSKLKILICPSYFGLIYYLKRFDLSLLKVITSNPKLKDFCKKVSIEVYFIATPVNKSRENLYKQKHKIRLLSNQFHNEDIYFGFYGFDYQSLFLIKELFKNNKVFYSHLDYIFPRINLFNLLSNKLGLRLLIDRIILRSIYNIPIEIFRISENRLFFGIEEKVIKSFYEIIDLTEDDLIWERNKLKIIGNFKVKLPIDMVFIDQGNKSFDINQDVFLSINNFVEKNGLNFYYKNHPNHNSPYSEQNKFSLLPDIPMELFEGQLKIALGICSSSLNSLSSKCQHVISVIDLVDWKSKKEYEHYRSQILTSIFIPKTIKDLDDMLNSICSSSALDKDRIQ</sequence>
<comment type="caution">
    <text evidence="1">The sequence shown here is derived from an EMBL/GenBank/DDBJ whole genome shotgun (WGS) entry which is preliminary data.</text>
</comment>
<evidence type="ECO:0000313" key="1">
    <source>
        <dbReference type="EMBL" id="TXB67265.1"/>
    </source>
</evidence>
<reference evidence="1 2" key="1">
    <citation type="submission" date="2019-08" db="EMBL/GenBank/DDBJ databases">
        <title>Genome of Vicingus serpentipes NCIMB 15042.</title>
        <authorList>
            <person name="Bowman J.P."/>
        </authorList>
    </citation>
    <scope>NUCLEOTIDE SEQUENCE [LARGE SCALE GENOMIC DNA]</scope>
    <source>
        <strain evidence="1 2">NCIMB 15042</strain>
    </source>
</reference>
<proteinExistence type="predicted"/>
<organism evidence="1 2">
    <name type="scientific">Vicingus serpentipes</name>
    <dbReference type="NCBI Taxonomy" id="1926625"/>
    <lineage>
        <taxon>Bacteria</taxon>
        <taxon>Pseudomonadati</taxon>
        <taxon>Bacteroidota</taxon>
        <taxon>Flavobacteriia</taxon>
        <taxon>Flavobacteriales</taxon>
        <taxon>Vicingaceae</taxon>
        <taxon>Vicingus</taxon>
    </lineage>
</organism>
<name>A0A5C6RZ79_9FLAO</name>
<evidence type="ECO:0000313" key="2">
    <source>
        <dbReference type="Proteomes" id="UP000321721"/>
    </source>
</evidence>
<dbReference type="Proteomes" id="UP000321721">
    <property type="component" value="Unassembled WGS sequence"/>
</dbReference>
<keyword evidence="2" id="KW-1185">Reference proteome</keyword>